<dbReference type="Proteomes" id="UP001244011">
    <property type="component" value="Unassembled WGS sequence"/>
</dbReference>
<comment type="caution">
    <text evidence="3">The sequence shown here is derived from an EMBL/GenBank/DDBJ whole genome shotgun (WGS) entry which is preliminary data.</text>
</comment>
<dbReference type="GO" id="GO:0008168">
    <property type="term" value="F:methyltransferase activity"/>
    <property type="evidence" value="ECO:0007669"/>
    <property type="project" value="TreeGrafter"/>
</dbReference>
<dbReference type="Pfam" id="PF13489">
    <property type="entry name" value="Methyltransf_23"/>
    <property type="match status" value="1"/>
</dbReference>
<dbReference type="PANTHER" id="PTHR43591">
    <property type="entry name" value="METHYLTRANSFERASE"/>
    <property type="match status" value="1"/>
</dbReference>
<evidence type="ECO:0000256" key="2">
    <source>
        <dbReference type="SAM" id="MobiDB-lite"/>
    </source>
</evidence>
<proteinExistence type="inferred from homology"/>
<feature type="region of interest" description="Disordered" evidence="2">
    <location>
        <begin position="1"/>
        <end position="33"/>
    </location>
</feature>
<keyword evidence="4" id="KW-1185">Reference proteome</keyword>
<name>A0AAJ0FHY2_9PEZI</name>
<organism evidence="3 4">
    <name type="scientific">Phialemonium atrogriseum</name>
    <dbReference type="NCBI Taxonomy" id="1093897"/>
    <lineage>
        <taxon>Eukaryota</taxon>
        <taxon>Fungi</taxon>
        <taxon>Dikarya</taxon>
        <taxon>Ascomycota</taxon>
        <taxon>Pezizomycotina</taxon>
        <taxon>Sordariomycetes</taxon>
        <taxon>Sordariomycetidae</taxon>
        <taxon>Cephalothecales</taxon>
        <taxon>Cephalothecaceae</taxon>
        <taxon>Phialemonium</taxon>
    </lineage>
</organism>
<dbReference type="RefSeq" id="XP_060280026.1">
    <property type="nucleotide sequence ID" value="XM_060428876.1"/>
</dbReference>
<comment type="similarity">
    <text evidence="1">Belongs to the methyltransferase superfamily. LaeA methyltransferase family.</text>
</comment>
<evidence type="ECO:0000313" key="4">
    <source>
        <dbReference type="Proteomes" id="UP001244011"/>
    </source>
</evidence>
<dbReference type="InterPro" id="IPR029063">
    <property type="entry name" value="SAM-dependent_MTases_sf"/>
</dbReference>
<dbReference type="Gene3D" id="3.40.50.150">
    <property type="entry name" value="Vaccinia Virus protein VP39"/>
    <property type="match status" value="1"/>
</dbReference>
<evidence type="ECO:0000313" key="3">
    <source>
        <dbReference type="EMBL" id="KAK1763813.1"/>
    </source>
</evidence>
<sequence>MSDLPPRNKPAGDVTQLASLATEQPSPHTGTNILPPQHWAQLTDELDEQDDADSTLTDNLSSTASLASSILQYRTINGRAYHSDCGNGDYWGPIDDVSREAMDINHHVLTLLLGGKLYLAPLPKNIQTAVDIGTGTGIWAIDFADEFPNASVVGTDLSPIQPSWVPPNLQFQIDDCTKEWTFENNSLDYVHTRWLVGSIEDWTALFKEAYRSLKPGGYLESYEPSSRLESDDGTVLETSAASQWGKFFEEGGRMLRRPFTVFEDGIQKKAMQEAGFVDIEEKDLKNPVGRWPQDPTLREIGSYMQLALEQDAEGTVLFMATMLGWTKEEITVFLAHFRREIRSKEVHSFFWQRVVWGRKPAE</sequence>
<dbReference type="SUPFAM" id="SSF53335">
    <property type="entry name" value="S-adenosyl-L-methionine-dependent methyltransferases"/>
    <property type="match status" value="1"/>
</dbReference>
<dbReference type="EMBL" id="MU839024">
    <property type="protein sequence ID" value="KAK1763813.1"/>
    <property type="molecule type" value="Genomic_DNA"/>
</dbReference>
<protein>
    <submittedName>
        <fullName evidence="3">mRNA 3 end-processing YTH1</fullName>
    </submittedName>
</protein>
<dbReference type="GeneID" id="85312063"/>
<reference evidence="3" key="1">
    <citation type="submission" date="2023-06" db="EMBL/GenBank/DDBJ databases">
        <title>Genome-scale phylogeny and comparative genomics of the fungal order Sordariales.</title>
        <authorList>
            <consortium name="Lawrence Berkeley National Laboratory"/>
            <person name="Hensen N."/>
            <person name="Bonometti L."/>
            <person name="Westerberg I."/>
            <person name="Brannstrom I.O."/>
            <person name="Guillou S."/>
            <person name="Cros-Aarteil S."/>
            <person name="Calhoun S."/>
            <person name="Haridas S."/>
            <person name="Kuo A."/>
            <person name="Mondo S."/>
            <person name="Pangilinan J."/>
            <person name="Riley R."/>
            <person name="Labutti K."/>
            <person name="Andreopoulos B."/>
            <person name="Lipzen A."/>
            <person name="Chen C."/>
            <person name="Yanf M."/>
            <person name="Daum C."/>
            <person name="Ng V."/>
            <person name="Clum A."/>
            <person name="Steindorff A."/>
            <person name="Ohm R."/>
            <person name="Martin F."/>
            <person name="Silar P."/>
            <person name="Natvig D."/>
            <person name="Lalanne C."/>
            <person name="Gautier V."/>
            <person name="Ament-Velasquez S.L."/>
            <person name="Kruys A."/>
            <person name="Hutchinson M.I."/>
            <person name="Powell A.J."/>
            <person name="Barry K."/>
            <person name="Miller A.N."/>
            <person name="Grigoriev I.V."/>
            <person name="Debuchy R."/>
            <person name="Gladieux P."/>
            <person name="Thoren M.H."/>
            <person name="Johannesson H."/>
        </authorList>
    </citation>
    <scope>NUCLEOTIDE SEQUENCE</scope>
    <source>
        <strain evidence="3">8032-3</strain>
    </source>
</reference>
<accession>A0AAJ0FHY2</accession>
<evidence type="ECO:0000256" key="1">
    <source>
        <dbReference type="ARBA" id="ARBA00038158"/>
    </source>
</evidence>
<gene>
    <name evidence="3" type="ORF">QBC33DRAFT_548661</name>
</gene>
<dbReference type="AlphaFoldDB" id="A0AAJ0FHY2"/>
<dbReference type="PANTHER" id="PTHR43591:SF10">
    <property type="entry name" value="ABC TRANSMEMBRANE TYPE-1 DOMAIN-CONTAINING PROTEIN-RELATED"/>
    <property type="match status" value="1"/>
</dbReference>
<dbReference type="CDD" id="cd02440">
    <property type="entry name" value="AdoMet_MTases"/>
    <property type="match status" value="1"/>
</dbReference>
<feature type="compositionally biased region" description="Polar residues" evidence="2">
    <location>
        <begin position="16"/>
        <end position="33"/>
    </location>
</feature>